<accession>A0AAP0LRZ0</accession>
<dbReference type="EMBL" id="JBCGBO010000024">
    <property type="protein sequence ID" value="KAK9182697.1"/>
    <property type="molecule type" value="Genomic_DNA"/>
</dbReference>
<proteinExistence type="predicted"/>
<name>A0AAP0LRZ0_9ROSI</name>
<dbReference type="Proteomes" id="UP001428341">
    <property type="component" value="Unassembled WGS sequence"/>
</dbReference>
<evidence type="ECO:0000313" key="2">
    <source>
        <dbReference type="EMBL" id="KAK9182697.1"/>
    </source>
</evidence>
<organism evidence="2 3">
    <name type="scientific">Citrus x changshan-huyou</name>
    <dbReference type="NCBI Taxonomy" id="2935761"/>
    <lineage>
        <taxon>Eukaryota</taxon>
        <taxon>Viridiplantae</taxon>
        <taxon>Streptophyta</taxon>
        <taxon>Embryophyta</taxon>
        <taxon>Tracheophyta</taxon>
        <taxon>Spermatophyta</taxon>
        <taxon>Magnoliopsida</taxon>
        <taxon>eudicotyledons</taxon>
        <taxon>Gunneridae</taxon>
        <taxon>Pentapetalae</taxon>
        <taxon>rosids</taxon>
        <taxon>malvids</taxon>
        <taxon>Sapindales</taxon>
        <taxon>Rutaceae</taxon>
        <taxon>Aurantioideae</taxon>
        <taxon>Citrus</taxon>
    </lineage>
</organism>
<feature type="region of interest" description="Disordered" evidence="1">
    <location>
        <begin position="98"/>
        <end position="214"/>
    </location>
</feature>
<gene>
    <name evidence="2" type="ORF">WN944_025843</name>
</gene>
<dbReference type="AlphaFoldDB" id="A0AAP0LRZ0"/>
<protein>
    <submittedName>
        <fullName evidence="2">Uncharacterized protein</fullName>
    </submittedName>
</protein>
<comment type="caution">
    <text evidence="2">The sequence shown here is derived from an EMBL/GenBank/DDBJ whole genome shotgun (WGS) entry which is preliminary data.</text>
</comment>
<evidence type="ECO:0000313" key="3">
    <source>
        <dbReference type="Proteomes" id="UP001428341"/>
    </source>
</evidence>
<reference evidence="2 3" key="1">
    <citation type="submission" date="2024-05" db="EMBL/GenBank/DDBJ databases">
        <title>Haplotype-resolved chromosome-level genome assembly of Huyou (Citrus changshanensis).</title>
        <authorList>
            <person name="Miao C."/>
            <person name="Chen W."/>
            <person name="Wu Y."/>
            <person name="Wang L."/>
            <person name="Zhao S."/>
            <person name="Grierson D."/>
            <person name="Xu C."/>
            <person name="Chen K."/>
        </authorList>
    </citation>
    <scope>NUCLEOTIDE SEQUENCE [LARGE SCALE GENOMIC DNA]</scope>
    <source>
        <strain evidence="2">01-14</strain>
        <tissue evidence="2">Leaf</tissue>
    </source>
</reference>
<evidence type="ECO:0000256" key="1">
    <source>
        <dbReference type="SAM" id="MobiDB-lite"/>
    </source>
</evidence>
<sequence length="214" mass="23466">MIKFKPVRQFHHYICNPNTLKEYFLIKMSTISSNLMIGKAIPLRPIKKTLTRPPLIILSFSSAATSPHKKMNLMSLENGKKQTHLSGYKFLAKEETAGPAEFPGKTPQEFPSETPNYEPDPIPTEIPKIPEIEIDPTIPPEITVVPDPKIDIPLPPNNPSPPQPDTQPPDPSPDILPPPSTPPNIEPSPIVPPDIQRPGGPPFAPVVSLDSAVL</sequence>
<feature type="compositionally biased region" description="Pro residues" evidence="1">
    <location>
        <begin position="153"/>
        <end position="192"/>
    </location>
</feature>
<keyword evidence="3" id="KW-1185">Reference proteome</keyword>